<sequence>MLKKLLLVIGSLLGVVILGALFVLFTESGNKIIASFLEKKVNQAEPTLKLDIEKLRLKLSSLDFEAQVNDGSKIKLKGDFSLFKPSLDFKYDVDIKNLHLLKAFVSYPLNGAIATQGTIKGDKKALVIKGTTNVAQSNTSYEALLNDFKPATIALNLQNARLEDLLYLVNQPIYAKGLLEINTNLDVRNLSDLKGQNVLAIEKGSLNVELINKLYKQNIKMPIDFSLESLAKLEGEHALINSNFKSNVININAQKTTFNLKKQELASDYQILIAHLDVLKNIVGANLKGALEIKGQFKGDFNEPNKPLQTDGTINLAHNLLDYEVILENNQVKKLDVSSKDMTLAKLLAVAKQPQYANAPISLEANLSNVAPLEGSLKLSMDKGQVNTMLVNKDFKLNLKGPVSFDFTNETDFKDNKALSDTKFTSTLANLEALKSVYDISSLQLNTPYTLEVPNLAKLQGIINQKLKGSLKLNGNVEQNPKLLKISGNSSLLDGKLDFVFLNNELKANLSHISLLKTLEMLAYPGFFNSSANASLNYNLNTEQGVLNANLIKGQFVKSHFSELINAFANFDITKEVYEDVKISSQINQKRLVSNVDMKSRLTNLSINKGLVDLNKNQMNMLVNAEILKLAFGILLKGDINHPKISLNLNEMARQKAKQAIQKGLKDIMKDDNVKKGLDNLLKDDKLKDKLQQGLKGLF</sequence>
<protein>
    <submittedName>
        <fullName evidence="1">Putative outer membrane protein</fullName>
    </submittedName>
</protein>
<evidence type="ECO:0000313" key="1">
    <source>
        <dbReference type="EMBL" id="AFI04033.1"/>
    </source>
</evidence>
<gene>
    <name evidence="1" type="ordered locus">HCW_03770</name>
</gene>
<dbReference type="Proteomes" id="UP000005010">
    <property type="component" value="Chromosome"/>
</dbReference>
<dbReference type="EMBL" id="CP003479">
    <property type="protein sequence ID" value="AFI04033.1"/>
    <property type="molecule type" value="Genomic_DNA"/>
</dbReference>
<dbReference type="eggNOG" id="COG2911">
    <property type="taxonomic scope" value="Bacteria"/>
</dbReference>
<dbReference type="AlphaFoldDB" id="I0EM64"/>
<dbReference type="HOGENOM" id="CLU_024686_0_0_7"/>
<accession>I0EM64</accession>
<name>I0EM64_HELC0</name>
<reference evidence="2" key="1">
    <citation type="submission" date="2012-04" db="EMBL/GenBank/DDBJ databases">
        <title>Complete genome sequence of Helicobacter cetorum strain MIT 00-7128.</title>
        <authorList>
            <person name="Kersulyte D."/>
            <person name="Berg D.E."/>
        </authorList>
    </citation>
    <scope>NUCLEOTIDE SEQUENCE [LARGE SCALE GENOMIC DNA]</scope>
    <source>
        <strain evidence="2">MIT 00-7128</strain>
    </source>
</reference>
<dbReference type="RefSeq" id="WP_014660903.1">
    <property type="nucleotide sequence ID" value="NC_017737.1"/>
</dbReference>
<proteinExistence type="predicted"/>
<dbReference type="KEGG" id="hce:HCW_03770"/>
<keyword evidence="2" id="KW-1185">Reference proteome</keyword>
<evidence type="ECO:0000313" key="2">
    <source>
        <dbReference type="Proteomes" id="UP000005010"/>
    </source>
</evidence>
<dbReference type="PATRIC" id="fig|182217.3.peg.806"/>
<organism evidence="1 2">
    <name type="scientific">Helicobacter cetorum (strain ATCC BAA-429 / MIT 00-7128)</name>
    <dbReference type="NCBI Taxonomy" id="182217"/>
    <lineage>
        <taxon>Bacteria</taxon>
        <taxon>Pseudomonadati</taxon>
        <taxon>Campylobacterota</taxon>
        <taxon>Epsilonproteobacteria</taxon>
        <taxon>Campylobacterales</taxon>
        <taxon>Helicobacteraceae</taxon>
        <taxon>Helicobacter</taxon>
    </lineage>
</organism>